<keyword evidence="3" id="KW-1185">Reference proteome</keyword>
<protein>
    <submittedName>
        <fullName evidence="2">Uncharacterized protein</fullName>
    </submittedName>
</protein>
<sequence>MSWRAQQARCWGLGPGPKAQGWADETDGVDADMERGPDTELREKTDRHAETLQSREAAFPDPSAADQS</sequence>
<feature type="region of interest" description="Disordered" evidence="1">
    <location>
        <begin position="1"/>
        <end position="68"/>
    </location>
</feature>
<evidence type="ECO:0000313" key="3">
    <source>
        <dbReference type="Proteomes" id="UP000052978"/>
    </source>
</evidence>
<reference evidence="2 3" key="1">
    <citation type="journal article" date="2013" name="Nat. Commun.">
        <title>Genome analysis reveals insights into physiology and longevity of the Brandt's bat Myotis brandtii.</title>
        <authorList>
            <person name="Seim I."/>
            <person name="Fang X."/>
            <person name="Xiong Z."/>
            <person name="Lobanov A.V."/>
            <person name="Huang Z."/>
            <person name="Ma S."/>
            <person name="Feng Y."/>
            <person name="Turanov A.A."/>
            <person name="Zhu Y."/>
            <person name="Lenz T.L."/>
            <person name="Gerashchenko M.V."/>
            <person name="Fan D."/>
            <person name="Hee Yim S."/>
            <person name="Yao X."/>
            <person name="Jordan D."/>
            <person name="Xiong Y."/>
            <person name="Ma Y."/>
            <person name="Lyapunov A.N."/>
            <person name="Chen G."/>
            <person name="Kulakova O.I."/>
            <person name="Sun Y."/>
            <person name="Lee S.G."/>
            <person name="Bronson R.T."/>
            <person name="Moskalev A.A."/>
            <person name="Sunyaev S.R."/>
            <person name="Zhang G."/>
            <person name="Krogh A."/>
            <person name="Wang J."/>
            <person name="Gladyshev V.N."/>
        </authorList>
    </citation>
    <scope>NUCLEOTIDE SEQUENCE [LARGE SCALE GENOMIC DNA]</scope>
</reference>
<accession>S7NNV0</accession>
<evidence type="ECO:0000313" key="2">
    <source>
        <dbReference type="EMBL" id="EPQ18365.1"/>
    </source>
</evidence>
<dbReference type="AlphaFoldDB" id="S7NNV0"/>
<proteinExistence type="predicted"/>
<name>S7NNV0_MYOBR</name>
<organism evidence="2 3">
    <name type="scientific">Myotis brandtii</name>
    <name type="common">Brandt's bat</name>
    <dbReference type="NCBI Taxonomy" id="109478"/>
    <lineage>
        <taxon>Eukaryota</taxon>
        <taxon>Metazoa</taxon>
        <taxon>Chordata</taxon>
        <taxon>Craniata</taxon>
        <taxon>Vertebrata</taxon>
        <taxon>Euteleostomi</taxon>
        <taxon>Mammalia</taxon>
        <taxon>Eutheria</taxon>
        <taxon>Laurasiatheria</taxon>
        <taxon>Chiroptera</taxon>
        <taxon>Yangochiroptera</taxon>
        <taxon>Vespertilionidae</taxon>
        <taxon>Myotis</taxon>
    </lineage>
</organism>
<evidence type="ECO:0000256" key="1">
    <source>
        <dbReference type="SAM" id="MobiDB-lite"/>
    </source>
</evidence>
<gene>
    <name evidence="2" type="ORF">D623_10020572</name>
</gene>
<feature type="compositionally biased region" description="Basic and acidic residues" evidence="1">
    <location>
        <begin position="32"/>
        <end position="50"/>
    </location>
</feature>
<dbReference type="EMBL" id="KE164521">
    <property type="protein sequence ID" value="EPQ18365.1"/>
    <property type="molecule type" value="Genomic_DNA"/>
</dbReference>
<dbReference type="Proteomes" id="UP000052978">
    <property type="component" value="Unassembled WGS sequence"/>
</dbReference>